<evidence type="ECO:0000256" key="1">
    <source>
        <dbReference type="SAM" id="MobiDB-lite"/>
    </source>
</evidence>
<evidence type="ECO:0000313" key="3">
    <source>
        <dbReference type="Proteomes" id="UP001642484"/>
    </source>
</evidence>
<feature type="compositionally biased region" description="Polar residues" evidence="1">
    <location>
        <begin position="383"/>
        <end position="400"/>
    </location>
</feature>
<reference evidence="2 3" key="1">
    <citation type="submission" date="2024-02" db="EMBL/GenBank/DDBJ databases">
        <authorList>
            <person name="Chen Y."/>
            <person name="Shah S."/>
            <person name="Dougan E. K."/>
            <person name="Thang M."/>
            <person name="Chan C."/>
        </authorList>
    </citation>
    <scope>NUCLEOTIDE SEQUENCE [LARGE SCALE GENOMIC DNA]</scope>
</reference>
<feature type="region of interest" description="Disordered" evidence="1">
    <location>
        <begin position="374"/>
        <end position="437"/>
    </location>
</feature>
<feature type="region of interest" description="Disordered" evidence="1">
    <location>
        <begin position="15"/>
        <end position="62"/>
    </location>
</feature>
<keyword evidence="3" id="KW-1185">Reference proteome</keyword>
<accession>A0ABP0Q5G8</accession>
<protein>
    <submittedName>
        <fullName evidence="2">Uncharacterized protein</fullName>
    </submittedName>
</protein>
<proteinExistence type="predicted"/>
<feature type="non-terminal residue" evidence="2">
    <location>
        <position position="1"/>
    </location>
</feature>
<dbReference type="Proteomes" id="UP001642484">
    <property type="component" value="Unassembled WGS sequence"/>
</dbReference>
<evidence type="ECO:0000313" key="2">
    <source>
        <dbReference type="EMBL" id="CAK9083133.1"/>
    </source>
</evidence>
<feature type="compositionally biased region" description="Low complexity" evidence="1">
    <location>
        <begin position="31"/>
        <end position="40"/>
    </location>
</feature>
<sequence length="511" mass="55510">QRHSKSANPLVKMLAGVRPGWPDPSAEAVLSDASSRSSDSNYLDQGQSAKRPVRPLRPPRPALLRSLEEQRTDARAVAEEHGSILFGHSKASSSMSRSWEDTKLPSHPIRADPNLKVEKMPTPARRAEVTRKAVKAGVPAIGTLVQEQLQMKYGLSLDIDDFVRKVESLCRAQLNGDDWDPLQIVSCLNGIKDMRFRTRDAARILELRLEPRSTESFQSLAEEVHSTLGTSSAVAVVINPSGGPRAAVAVFREDYAHPQSALVGRCADLSSEPLITFTSGQLDYALMLGVSIAEVLRLEGEAEASPSLRAEYLSLKGLKAEEPKLDLNPPVEQHGRQGLADALLERRAAEASQPSVVSMAMDWLWSGGRSSSWMSASHRPARTGTSAPPSQGRHSVQSTVGEAKLNLKVPRKTSPTGRFGYSPGRFSHRSSSRPGARAMETPAPLLMAAAGPGPATLSRADSPETPPAARCLRKDEAMWEQDPVSKDLVIEDPPHRRREVSRTSATWGFCS</sequence>
<dbReference type="EMBL" id="CAXAMN010024017">
    <property type="protein sequence ID" value="CAK9083133.1"/>
    <property type="molecule type" value="Genomic_DNA"/>
</dbReference>
<comment type="caution">
    <text evidence="2">The sequence shown here is derived from an EMBL/GenBank/DDBJ whole genome shotgun (WGS) entry which is preliminary data.</text>
</comment>
<organism evidence="2 3">
    <name type="scientific">Durusdinium trenchii</name>
    <dbReference type="NCBI Taxonomy" id="1381693"/>
    <lineage>
        <taxon>Eukaryota</taxon>
        <taxon>Sar</taxon>
        <taxon>Alveolata</taxon>
        <taxon>Dinophyceae</taxon>
        <taxon>Suessiales</taxon>
        <taxon>Symbiodiniaceae</taxon>
        <taxon>Durusdinium</taxon>
    </lineage>
</organism>
<name>A0ABP0Q5G8_9DINO</name>
<gene>
    <name evidence="2" type="ORF">CCMP2556_LOCUS40561</name>
</gene>